<dbReference type="InterPro" id="IPR010259">
    <property type="entry name" value="S8pro/Inhibitor_I9"/>
</dbReference>
<dbReference type="Pfam" id="PF00082">
    <property type="entry name" value="Peptidase_S8"/>
    <property type="match status" value="2"/>
</dbReference>
<dbReference type="InterPro" id="IPR034197">
    <property type="entry name" value="Peptidases_S8_3"/>
</dbReference>
<feature type="chain" id="PRO_5035721168" evidence="8">
    <location>
        <begin position="28"/>
        <end position="1327"/>
    </location>
</feature>
<feature type="domain" description="Subtilisin-like protease fibronectin type-III" evidence="11">
    <location>
        <begin position="1216"/>
        <end position="1318"/>
    </location>
</feature>
<proteinExistence type="inferred from homology"/>
<dbReference type="GO" id="GO:0004252">
    <property type="term" value="F:serine-type endopeptidase activity"/>
    <property type="evidence" value="ECO:0007669"/>
    <property type="project" value="UniProtKB-UniRule"/>
</dbReference>
<dbReference type="Gene3D" id="2.60.40.2310">
    <property type="match status" value="2"/>
</dbReference>
<dbReference type="Gene3D" id="3.50.30.30">
    <property type="match status" value="2"/>
</dbReference>
<feature type="domain" description="Inhibitor I9" evidence="10">
    <location>
        <begin position="760"/>
        <end position="806"/>
    </location>
</feature>
<keyword evidence="4 7" id="KW-0378">Hydrolase</keyword>
<dbReference type="PANTHER" id="PTHR10795">
    <property type="entry name" value="PROPROTEIN CONVERTASE SUBTILISIN/KEXIN"/>
    <property type="match status" value="1"/>
</dbReference>
<feature type="domain" description="Peptidase S8/S53" evidence="9">
    <location>
        <begin position="1042"/>
        <end position="1157"/>
    </location>
</feature>
<organism evidence="12 13">
    <name type="scientific">Arabidopsis arenosa</name>
    <name type="common">Sand rock-cress</name>
    <name type="synonym">Cardaminopsis arenosa</name>
    <dbReference type="NCBI Taxonomy" id="38785"/>
    <lineage>
        <taxon>Eukaryota</taxon>
        <taxon>Viridiplantae</taxon>
        <taxon>Streptophyta</taxon>
        <taxon>Embryophyta</taxon>
        <taxon>Tracheophyta</taxon>
        <taxon>Spermatophyta</taxon>
        <taxon>Magnoliopsida</taxon>
        <taxon>eudicotyledons</taxon>
        <taxon>Gunneridae</taxon>
        <taxon>Pentapetalae</taxon>
        <taxon>rosids</taxon>
        <taxon>malvids</taxon>
        <taxon>Brassicales</taxon>
        <taxon>Brassicaceae</taxon>
        <taxon>Camelineae</taxon>
        <taxon>Arabidopsis</taxon>
    </lineage>
</organism>
<evidence type="ECO:0000313" key="13">
    <source>
        <dbReference type="Proteomes" id="UP000682877"/>
    </source>
</evidence>
<reference evidence="12" key="1">
    <citation type="submission" date="2021-01" db="EMBL/GenBank/DDBJ databases">
        <authorList>
            <person name="Bezrukov I."/>
        </authorList>
    </citation>
    <scope>NUCLEOTIDE SEQUENCE</scope>
</reference>
<evidence type="ECO:0000256" key="8">
    <source>
        <dbReference type="SAM" id="SignalP"/>
    </source>
</evidence>
<evidence type="ECO:0000256" key="7">
    <source>
        <dbReference type="PROSITE-ProRule" id="PRU01240"/>
    </source>
</evidence>
<protein>
    <submittedName>
        <fullName evidence="12">Uncharacterized protein</fullName>
    </submittedName>
</protein>
<dbReference type="Gene3D" id="3.40.50.200">
    <property type="entry name" value="Peptidase S8/S53 domain"/>
    <property type="match status" value="2"/>
</dbReference>
<dbReference type="PROSITE" id="PS00137">
    <property type="entry name" value="SUBTILASE_HIS"/>
    <property type="match status" value="1"/>
</dbReference>
<feature type="active site" description="Charge relay system" evidence="6 7">
    <location>
        <position position="145"/>
    </location>
</feature>
<feature type="active site" description="Charge relay system" evidence="6 7">
    <location>
        <position position="546"/>
    </location>
</feature>
<dbReference type="SUPFAM" id="SSF52743">
    <property type="entry name" value="Subtilisin-like"/>
    <property type="match status" value="2"/>
</dbReference>
<feature type="domain" description="Subtilisin-like protease fibronectin type-III" evidence="11">
    <location>
        <begin position="665"/>
        <end position="754"/>
    </location>
</feature>
<evidence type="ECO:0000256" key="6">
    <source>
        <dbReference type="PIRSR" id="PIRSR615500-1"/>
    </source>
</evidence>
<dbReference type="CDD" id="cd04852">
    <property type="entry name" value="Peptidases_S8_3"/>
    <property type="match status" value="1"/>
</dbReference>
<dbReference type="PROSITE" id="PS51892">
    <property type="entry name" value="SUBTILASE"/>
    <property type="match status" value="1"/>
</dbReference>
<evidence type="ECO:0000256" key="2">
    <source>
        <dbReference type="ARBA" id="ARBA00022670"/>
    </source>
</evidence>
<feature type="domain" description="Inhibitor I9" evidence="10">
    <location>
        <begin position="35"/>
        <end position="108"/>
    </location>
</feature>
<evidence type="ECO:0000259" key="11">
    <source>
        <dbReference type="Pfam" id="PF17766"/>
    </source>
</evidence>
<feature type="active site" description="Charge relay system" evidence="6 7">
    <location>
        <position position="210"/>
    </location>
</feature>
<dbReference type="InterPro" id="IPR037045">
    <property type="entry name" value="S8pro/Inhibitor_I9_sf"/>
</dbReference>
<dbReference type="CDD" id="cd02120">
    <property type="entry name" value="PA_subtilisin_like"/>
    <property type="match status" value="1"/>
</dbReference>
<gene>
    <name evidence="12" type="ORF">AARE701A_LOCUS1666</name>
</gene>
<dbReference type="InterPro" id="IPR022398">
    <property type="entry name" value="Peptidase_S8_His-AS"/>
</dbReference>
<evidence type="ECO:0000256" key="5">
    <source>
        <dbReference type="ARBA" id="ARBA00022825"/>
    </source>
</evidence>
<keyword evidence="3 8" id="KW-0732">Signal</keyword>
<dbReference type="FunFam" id="3.50.30.30:FF:000005">
    <property type="entry name" value="subtilisin-like protease SBT1.5"/>
    <property type="match status" value="1"/>
</dbReference>
<dbReference type="FunFam" id="3.40.50.200:FF:000006">
    <property type="entry name" value="Subtilisin-like protease SBT1.5"/>
    <property type="match status" value="1"/>
</dbReference>
<dbReference type="Proteomes" id="UP000682877">
    <property type="component" value="Chromosome 1"/>
</dbReference>
<dbReference type="Pfam" id="PF05922">
    <property type="entry name" value="Inhibitor_I9"/>
    <property type="match status" value="2"/>
</dbReference>
<keyword evidence="13" id="KW-1185">Reference proteome</keyword>
<dbReference type="InterPro" id="IPR023828">
    <property type="entry name" value="Peptidase_S8_Ser-AS"/>
</dbReference>
<dbReference type="InterPro" id="IPR015500">
    <property type="entry name" value="Peptidase_S8_subtilisin-rel"/>
</dbReference>
<name>A0A8S1ZEM9_ARAAE</name>
<dbReference type="EMBL" id="LR999451">
    <property type="protein sequence ID" value="CAE5958021.1"/>
    <property type="molecule type" value="Genomic_DNA"/>
</dbReference>
<dbReference type="InterPro" id="IPR000209">
    <property type="entry name" value="Peptidase_S8/S53_dom"/>
</dbReference>
<dbReference type="GO" id="GO:0006508">
    <property type="term" value="P:proteolysis"/>
    <property type="evidence" value="ECO:0007669"/>
    <property type="project" value="UniProtKB-KW"/>
</dbReference>
<dbReference type="InterPro" id="IPR041469">
    <property type="entry name" value="Subtilisin-like_FN3"/>
</dbReference>
<keyword evidence="5 7" id="KW-0720">Serine protease</keyword>
<sequence length="1327" mass="142829">MNGLTFFTPFLLFLYLLCILFTTETEAGSRNGDGVYIVYMGSASSAANANRAQILINTMFKRRANDLVHTYKHGFSGFAARLTAEEAKVIAKKPGVVSVFPDPNFQLHTTHSWDFLKYQTSVKIDSGPPSSASDGSYDSIVGILDTGIWPESESFNDKDMGPIPSRWKGTCMEAKDFKSSNCNRKIIGARYYKNPDDDSEYYTTRDVIGHGSHVSSTVAGSAVENASYYGVASGTAKGGSPNARIAMYKVCNPGGCTGSSILAAFDDAIADGVDVLSLSLGAPAYARIDLNTDPIAIGAFHAVEQGILVICSAGNDGPDGGTVTNTAPWILTVAANTIDRDFESDVVLGGNKVIKGEGIHFANVSKSPVYPLIHGKSAKNADTSEGEARACDSGSLDQEKVKGKIVLCENVGGSYYASSARDEVKSKGGIGCVFVDDRTRAVASAYGSFPTTVIDSKEAAEILSYLNSTKDPVATILPTATVEKFTPAPSVAYFSSRGPSSLTRSILKPDITAPGVAILAAWTGNDSSISLEGKPASQYNVISGTSMAAPHVTAVASLIKSQHPTWGPSAIRSAIMTTATQTNNDKGLITTETGAAATPYDSGAGELSSTASMQPGLVYETTEIDYLNFLCYYGYNVTTIKAMAKAFPENFTCPADSNLDLISTINYPSIGISGFKGNGSKTVARTLTNVGGDGVAVYTVSLETPPGFNIQVTPEKLQFTKDGEKLTYQVIVSATASLKKDVFGALTWSNAKYKNLTCIRSGKTPMHRYKHGFSGFAAHLSEDEAHLMAKQPGVVSVFPDQMLQLHTTRSWDFLVQESYQRDFTEMNYGQESDVHEGDTIIGFLDSGIWPEAQSFNDRHMGPVPEKWKGTCMRGKKTQPDSFRCNSTIDRGFESNILLGGDENRLIEGFGINIANINKTQAYPLIHARSAKAIDANEEAARNCAPDTMNQTIVKGKIVVCDNDLGNQVIQWKSEEVKRLGGAGMVIIDDESMDLSFIDPSFLVTIVKPEEGVRILSYINSRREPIATIMPTRSRTGHMLAPSIPSFSSRGPYLLTRSILKPDIAAPGVNILASWLVGDRNAAPEGKPPPLFNIQSGTSMSCPHVSGIAARLKSRYPSWSPAAIRSAIMTTAVQMTNTGSHITTETGEKATPYDFGAGQVTVFGPSSPGLIYETTPMDYLNFLCYYGFTSDQIRKISNRIPQGFACPEQSSRGDISNINYPSISISNFNGKESRRISRTVTNVASRLIGDEDTVYTVSVDAPEGLQVRVIPRRLHFRKIGDKLSYQVIFSSTTSILKDDACGSITWSNGMYKVRSPFVVTSKGDDSKT</sequence>
<dbReference type="Pfam" id="PF17766">
    <property type="entry name" value="fn3_6"/>
    <property type="match status" value="2"/>
</dbReference>
<feature type="signal peptide" evidence="8">
    <location>
        <begin position="1"/>
        <end position="27"/>
    </location>
</feature>
<feature type="domain" description="Peptidase S8/S53" evidence="9">
    <location>
        <begin position="140"/>
        <end position="584"/>
    </location>
</feature>
<evidence type="ECO:0000256" key="3">
    <source>
        <dbReference type="ARBA" id="ARBA00022729"/>
    </source>
</evidence>
<keyword evidence="2 7" id="KW-0645">Protease</keyword>
<accession>A0A8S1ZEM9</accession>
<evidence type="ECO:0000259" key="9">
    <source>
        <dbReference type="Pfam" id="PF00082"/>
    </source>
</evidence>
<dbReference type="Gene3D" id="3.30.70.80">
    <property type="entry name" value="Peptidase S8 propeptide/proteinase inhibitor I9"/>
    <property type="match status" value="1"/>
</dbReference>
<comment type="similarity">
    <text evidence="1 7">Belongs to the peptidase S8 family.</text>
</comment>
<evidence type="ECO:0000256" key="4">
    <source>
        <dbReference type="ARBA" id="ARBA00022801"/>
    </source>
</evidence>
<dbReference type="PRINTS" id="PR00723">
    <property type="entry name" value="SUBTILISIN"/>
</dbReference>
<dbReference type="InterPro" id="IPR036852">
    <property type="entry name" value="Peptidase_S8/S53_dom_sf"/>
</dbReference>
<dbReference type="PROSITE" id="PS00138">
    <property type="entry name" value="SUBTILASE_SER"/>
    <property type="match status" value="2"/>
</dbReference>
<evidence type="ECO:0000256" key="1">
    <source>
        <dbReference type="ARBA" id="ARBA00011073"/>
    </source>
</evidence>
<evidence type="ECO:0000259" key="10">
    <source>
        <dbReference type="Pfam" id="PF05922"/>
    </source>
</evidence>
<dbReference type="InterPro" id="IPR045051">
    <property type="entry name" value="SBT"/>
</dbReference>
<evidence type="ECO:0000313" key="12">
    <source>
        <dbReference type="EMBL" id="CAE5958021.1"/>
    </source>
</evidence>